<name>X1HDX6_9ZZZZ</name>
<comment type="caution">
    <text evidence="1">The sequence shown here is derived from an EMBL/GenBank/DDBJ whole genome shotgun (WGS) entry which is preliminary data.</text>
</comment>
<dbReference type="AlphaFoldDB" id="X1HDX6"/>
<evidence type="ECO:0000313" key="1">
    <source>
        <dbReference type="EMBL" id="GAH43473.1"/>
    </source>
</evidence>
<protein>
    <submittedName>
        <fullName evidence="1">Uncharacterized protein</fullName>
    </submittedName>
</protein>
<dbReference type="EMBL" id="BARU01009946">
    <property type="protein sequence ID" value="GAH43473.1"/>
    <property type="molecule type" value="Genomic_DNA"/>
</dbReference>
<feature type="non-terminal residue" evidence="1">
    <location>
        <position position="167"/>
    </location>
</feature>
<gene>
    <name evidence="1" type="ORF">S03H2_19083</name>
</gene>
<accession>X1HDX6</accession>
<proteinExistence type="predicted"/>
<sequence>MPHKRQDAFYLEAQINKPLEGKSWDVTIIGPGGPDDLIEHGGNEYIRSQNDRIYSCTGLKESTPQWEGIKVYDNHLTDEEFEDRGGMRSPAQEWLGTIVEPRWEAAKRSLCGIFRVVDTKLAEKLKNAWEQGVLHTIGLSMDTLPIDRETMIEGKRIPVIEGFKQII</sequence>
<organism evidence="1">
    <name type="scientific">marine sediment metagenome</name>
    <dbReference type="NCBI Taxonomy" id="412755"/>
    <lineage>
        <taxon>unclassified sequences</taxon>
        <taxon>metagenomes</taxon>
        <taxon>ecological metagenomes</taxon>
    </lineage>
</organism>
<reference evidence="1" key="1">
    <citation type="journal article" date="2014" name="Front. Microbiol.">
        <title>High frequency of phylogenetically diverse reductive dehalogenase-homologous genes in deep subseafloor sedimentary metagenomes.</title>
        <authorList>
            <person name="Kawai M."/>
            <person name="Futagami T."/>
            <person name="Toyoda A."/>
            <person name="Takaki Y."/>
            <person name="Nishi S."/>
            <person name="Hori S."/>
            <person name="Arai W."/>
            <person name="Tsubouchi T."/>
            <person name="Morono Y."/>
            <person name="Uchiyama I."/>
            <person name="Ito T."/>
            <person name="Fujiyama A."/>
            <person name="Inagaki F."/>
            <person name="Takami H."/>
        </authorList>
    </citation>
    <scope>NUCLEOTIDE SEQUENCE</scope>
    <source>
        <strain evidence="1">Expedition CK06-06</strain>
    </source>
</reference>